<accession>A0A1M5UXY4</accession>
<dbReference type="AlphaFoldDB" id="A0A1M5UXY4"/>
<dbReference type="EMBL" id="FQWS01000002">
    <property type="protein sequence ID" value="SHH67776.1"/>
    <property type="molecule type" value="Genomic_DNA"/>
</dbReference>
<sequence>MSKYFLIIEDRENQYNQIKDVFDGEDGFTNVVGNYSEINEFKEVLQVNQPQNNYEPINERIGEMLSKVKGDFVLLCDLNLYSAKSESQKMQQGINILRDLFLPQIDLTLNAYSSKIIVCTKYEEELIEPHFVKLNKQFSDKNITFEYVQKKFELSLLHEDFIEDLKNLIT</sequence>
<dbReference type="RefSeq" id="WP_073087178.1">
    <property type="nucleotide sequence ID" value="NZ_FQWS01000002.1"/>
</dbReference>
<evidence type="ECO:0000313" key="1">
    <source>
        <dbReference type="EMBL" id="SHH67776.1"/>
    </source>
</evidence>
<dbReference type="STRING" id="1089305.SAMN05444148_2642"/>
<reference evidence="2" key="1">
    <citation type="submission" date="2016-11" db="EMBL/GenBank/DDBJ databases">
        <authorList>
            <person name="Varghese N."/>
            <person name="Submissions S."/>
        </authorList>
    </citation>
    <scope>NUCLEOTIDE SEQUENCE [LARGE SCALE GENOMIC DNA]</scope>
    <source>
        <strain evidence="2">DSM 25330</strain>
    </source>
</reference>
<proteinExistence type="predicted"/>
<dbReference type="Proteomes" id="UP000184522">
    <property type="component" value="Unassembled WGS sequence"/>
</dbReference>
<name>A0A1M5UXY4_9FLAO</name>
<keyword evidence="2" id="KW-1185">Reference proteome</keyword>
<evidence type="ECO:0000313" key="2">
    <source>
        <dbReference type="Proteomes" id="UP000184522"/>
    </source>
</evidence>
<gene>
    <name evidence="1" type="ORF">SAMN05444148_2642</name>
</gene>
<protein>
    <submittedName>
        <fullName evidence="1">Uncharacterized protein</fullName>
    </submittedName>
</protein>
<organism evidence="1 2">
    <name type="scientific">Winogradskyella jejuensis</name>
    <dbReference type="NCBI Taxonomy" id="1089305"/>
    <lineage>
        <taxon>Bacteria</taxon>
        <taxon>Pseudomonadati</taxon>
        <taxon>Bacteroidota</taxon>
        <taxon>Flavobacteriia</taxon>
        <taxon>Flavobacteriales</taxon>
        <taxon>Flavobacteriaceae</taxon>
        <taxon>Winogradskyella</taxon>
    </lineage>
</organism>